<gene>
    <name evidence="1" type="ORF">ACFOZ9_13170</name>
</gene>
<organism evidence="1 2">
    <name type="scientific">Deinococcus navajonensis</name>
    <dbReference type="NCBI Taxonomy" id="309884"/>
    <lineage>
        <taxon>Bacteria</taxon>
        <taxon>Thermotogati</taxon>
        <taxon>Deinococcota</taxon>
        <taxon>Deinococci</taxon>
        <taxon>Deinococcales</taxon>
        <taxon>Deinococcaceae</taxon>
        <taxon>Deinococcus</taxon>
    </lineage>
</organism>
<reference evidence="2" key="1">
    <citation type="journal article" date="2019" name="Int. J. Syst. Evol. Microbiol.">
        <title>The Global Catalogue of Microorganisms (GCM) 10K type strain sequencing project: providing services to taxonomists for standard genome sequencing and annotation.</title>
        <authorList>
            <consortium name="The Broad Institute Genomics Platform"/>
            <consortium name="The Broad Institute Genome Sequencing Center for Infectious Disease"/>
            <person name="Wu L."/>
            <person name="Ma J."/>
        </authorList>
    </citation>
    <scope>NUCLEOTIDE SEQUENCE [LARGE SCALE GENOMIC DNA]</scope>
    <source>
        <strain evidence="2">CCUG 56029</strain>
    </source>
</reference>
<sequence length="165" mass="18644">MTVEGDALRKRVLFENWMAAHQVHTLAFAGQGEPIDRRTVLSRLTSLAGRQRASEYVYILSERRPQEEMPAYIGRARSPVTRWTQHLAGLPRGEASYVRWRSRFLREGHETVRFDLTLTVVGEASVQFSPLPGFPTTIGAVEYQLVGLAAEGFPLRLLNHEGQAR</sequence>
<name>A0ABV8XQJ0_9DEIO</name>
<dbReference type="EMBL" id="JBHSEH010000018">
    <property type="protein sequence ID" value="MFC4427161.1"/>
    <property type="molecule type" value="Genomic_DNA"/>
</dbReference>
<proteinExistence type="predicted"/>
<dbReference type="RefSeq" id="WP_380040372.1">
    <property type="nucleotide sequence ID" value="NZ_JBHSEH010000018.1"/>
</dbReference>
<accession>A0ABV8XQJ0</accession>
<comment type="caution">
    <text evidence="1">The sequence shown here is derived from an EMBL/GenBank/DDBJ whole genome shotgun (WGS) entry which is preliminary data.</text>
</comment>
<evidence type="ECO:0000313" key="2">
    <source>
        <dbReference type="Proteomes" id="UP001595998"/>
    </source>
</evidence>
<evidence type="ECO:0000313" key="1">
    <source>
        <dbReference type="EMBL" id="MFC4427161.1"/>
    </source>
</evidence>
<keyword evidence="2" id="KW-1185">Reference proteome</keyword>
<protein>
    <submittedName>
        <fullName evidence="1">GIY-YIG nuclease family protein</fullName>
    </submittedName>
</protein>
<dbReference type="Proteomes" id="UP001595998">
    <property type="component" value="Unassembled WGS sequence"/>
</dbReference>